<dbReference type="EMBL" id="RXOL01000001">
    <property type="protein sequence ID" value="RVQ69002.1"/>
    <property type="molecule type" value="Genomic_DNA"/>
</dbReference>
<protein>
    <submittedName>
        <fullName evidence="1">Uncharacterized protein</fullName>
    </submittedName>
</protein>
<organism evidence="1 2">
    <name type="scientific">Croceicoccus ponticola</name>
    <dbReference type="NCBI Taxonomy" id="2217664"/>
    <lineage>
        <taxon>Bacteria</taxon>
        <taxon>Pseudomonadati</taxon>
        <taxon>Pseudomonadota</taxon>
        <taxon>Alphaproteobacteria</taxon>
        <taxon>Sphingomonadales</taxon>
        <taxon>Erythrobacteraceae</taxon>
        <taxon>Croceicoccus</taxon>
    </lineage>
</organism>
<comment type="caution">
    <text evidence="1">The sequence shown here is derived from an EMBL/GenBank/DDBJ whole genome shotgun (WGS) entry which is preliminary data.</text>
</comment>
<evidence type="ECO:0000313" key="2">
    <source>
        <dbReference type="Proteomes" id="UP000283003"/>
    </source>
</evidence>
<dbReference type="Proteomes" id="UP000283003">
    <property type="component" value="Unassembled WGS sequence"/>
</dbReference>
<name>A0A437H0G5_9SPHN</name>
<reference evidence="1 2" key="1">
    <citation type="submission" date="2018-12" db="EMBL/GenBank/DDBJ databases">
        <title>Croceicoccus ponticola sp. nov., a lipolytic bacterium isolated from seawater.</title>
        <authorList>
            <person name="Yoon J.-H."/>
        </authorList>
    </citation>
    <scope>NUCLEOTIDE SEQUENCE [LARGE SCALE GENOMIC DNA]</scope>
    <source>
        <strain evidence="1 2">GM-16</strain>
    </source>
</reference>
<dbReference type="OrthoDB" id="7433173at2"/>
<sequence length="69" mass="7602">MAGSEKLELDGALERLDAMLARLEKAVIHPNPAENELRSLRVAHEAMREKVSHALADLDGLLEEFGEHG</sequence>
<dbReference type="RefSeq" id="WP_127611188.1">
    <property type="nucleotide sequence ID" value="NZ_RXOL01000001.1"/>
</dbReference>
<dbReference type="AlphaFoldDB" id="A0A437H0G5"/>
<gene>
    <name evidence="1" type="ORF">EKN06_01970</name>
</gene>
<keyword evidence="2" id="KW-1185">Reference proteome</keyword>
<evidence type="ECO:0000313" key="1">
    <source>
        <dbReference type="EMBL" id="RVQ69002.1"/>
    </source>
</evidence>
<proteinExistence type="predicted"/>
<accession>A0A437H0G5</accession>